<feature type="region of interest" description="Disordered" evidence="4">
    <location>
        <begin position="247"/>
        <end position="292"/>
    </location>
</feature>
<evidence type="ECO:0000313" key="7">
    <source>
        <dbReference type="EMBL" id="KAG0322830.1"/>
    </source>
</evidence>
<feature type="compositionally biased region" description="Acidic residues" evidence="4">
    <location>
        <begin position="838"/>
        <end position="851"/>
    </location>
</feature>
<evidence type="ECO:0000259" key="5">
    <source>
        <dbReference type="PROSITE" id="PS50827"/>
    </source>
</evidence>
<feature type="compositionally biased region" description="Low complexity" evidence="4">
    <location>
        <begin position="283"/>
        <end position="292"/>
    </location>
</feature>
<dbReference type="AlphaFoldDB" id="A0A9P6UWI9"/>
<dbReference type="OrthoDB" id="332390at2759"/>
<feature type="compositionally biased region" description="Low complexity" evidence="4">
    <location>
        <begin position="424"/>
        <end position="435"/>
    </location>
</feature>
<dbReference type="Pfam" id="PF15613">
    <property type="entry name" value="WSD"/>
    <property type="match status" value="1"/>
</dbReference>
<dbReference type="InterPro" id="IPR028941">
    <property type="entry name" value="WHIM2_dom"/>
</dbReference>
<comment type="subcellular location">
    <subcellularLocation>
        <location evidence="1 3">Nucleus</location>
    </subcellularLocation>
</comment>
<dbReference type="InterPro" id="IPR018501">
    <property type="entry name" value="DDT_dom"/>
</dbReference>
<comment type="caution">
    <text evidence="7">The sequence shown here is derived from an EMBL/GenBank/DDBJ whole genome shotgun (WGS) entry which is preliminary data.</text>
</comment>
<dbReference type="GO" id="GO:0005634">
    <property type="term" value="C:nucleus"/>
    <property type="evidence" value="ECO:0007669"/>
    <property type="project" value="UniProtKB-SubCell"/>
</dbReference>
<feature type="region of interest" description="Disordered" evidence="4">
    <location>
        <begin position="833"/>
        <end position="877"/>
    </location>
</feature>
<feature type="region of interest" description="Disordered" evidence="4">
    <location>
        <begin position="424"/>
        <end position="455"/>
    </location>
</feature>
<accession>A0A9P6UWI9</accession>
<sequence>MPLLKRKAIKPVPPPNPADFDDNATVYMMRFTNEIFTTYEDYINRFFFYRQKTWQCETTGKSGLTYEQALESEHREKSMVANKLPPQLRKPLLEFVQFETTRIDGVVDDAITKFKNVYFLNEPVNVFWGKATYGAVIRRILPKDEWTTVENGTENPEEPGQYLVQVLDEEGEGIEDMERVVDCSLLSRDRLAFNKNILRKYIRECATKESYMGAPWIVKPSLAKKYGIDTKMPAELQAARESAFIKLKKRKGPGDPAPELAAAKKAKKEATDKSKEDKSGNDSTSTAAATASAETNTIKYPIEDLDLDPAKEKKIVKKDSEGNEIPRVEARPEAQKDEAVPQDSFEAVVMSWQFLNSYSTPLKLSPFGLHDFEDALTHTDEQHPSVMVAEYHSALMNVIIQDRLNGIAKPILLASASTAAASATASAGNSTAVSTPLRDEREGSVMTEDDESTMDDGDLSIAAQGLYVQRRKFPQRPINERVGVLGQGWDERMVPVMREGWEAVLLGSFDAIPNVDRILNHLVPNDTTQREDVEFLYPSLPYEDKISILVFLVETAAGTSTIRLYIEECRQELKALRAQKIDLNRERRQIQLEWAEFERQDSKSAAQEKAEQEQRSAAATPEPSSSHDVDSDAEADTPSSVNGHGSHKSNGHSTPLDGQLSRSESRQEKLKRQQQERELLETRRHQDLMRQRATTKARAMEQKVRHDARKRLMDKEHAVNKREEQVDRNMRRYAIARVKPLGKDRFFNRYWYFDGITMDHATDRVYVQSPSFLDLETVRARRDRERVMKRQRAEDPFGGLDELLKAQEMEIQQGLVVADKAAKEKKLQLEKERAALDTDTDTDTNDDDDGDNSEKKSKKAGLKLTNGSSSSSTDDKLVDETVPVEHMPAKWSYYSEPEQVDTLLQWLNSRGHRESELSEAINSHYDLIVGGMQRRHQDLLSQLQREQHRRSTRTKTVQATEGYLGYINRAASK</sequence>
<organism evidence="7 8">
    <name type="scientific">Dissophora globulifera</name>
    <dbReference type="NCBI Taxonomy" id="979702"/>
    <lineage>
        <taxon>Eukaryota</taxon>
        <taxon>Fungi</taxon>
        <taxon>Fungi incertae sedis</taxon>
        <taxon>Mucoromycota</taxon>
        <taxon>Mortierellomycotina</taxon>
        <taxon>Mortierellomycetes</taxon>
        <taxon>Mortierellales</taxon>
        <taxon>Mortierellaceae</taxon>
        <taxon>Dissophora</taxon>
    </lineage>
</organism>
<name>A0A9P6UWI9_9FUNG</name>
<feature type="compositionally biased region" description="Basic and acidic residues" evidence="4">
    <location>
        <begin position="268"/>
        <end position="280"/>
    </location>
</feature>
<evidence type="ECO:0000256" key="1">
    <source>
        <dbReference type="ARBA" id="ARBA00004123"/>
    </source>
</evidence>
<evidence type="ECO:0000256" key="3">
    <source>
        <dbReference type="PROSITE-ProRule" id="PRU00475"/>
    </source>
</evidence>
<dbReference type="PROSITE" id="PS50827">
    <property type="entry name" value="DDT"/>
    <property type="match status" value="1"/>
</dbReference>
<dbReference type="PANTHER" id="PTHR32075">
    <property type="entry name" value="ISWI CHROMATIN-REMODELING COMPLEX SUBUNIT YPL216W-RELATED"/>
    <property type="match status" value="1"/>
</dbReference>
<keyword evidence="8" id="KW-1185">Reference proteome</keyword>
<dbReference type="GO" id="GO:0031509">
    <property type="term" value="P:subtelomeric heterochromatin formation"/>
    <property type="evidence" value="ECO:0007669"/>
    <property type="project" value="TreeGrafter"/>
</dbReference>
<keyword evidence="2 3" id="KW-0539">Nucleus</keyword>
<dbReference type="SMART" id="SM00571">
    <property type="entry name" value="DDT"/>
    <property type="match status" value="1"/>
</dbReference>
<protein>
    <submittedName>
        <fullName evidence="7">Uncharacterized protein</fullName>
    </submittedName>
</protein>
<evidence type="ECO:0000256" key="2">
    <source>
        <dbReference type="ARBA" id="ARBA00023242"/>
    </source>
</evidence>
<dbReference type="Pfam" id="PF10537">
    <property type="entry name" value="WAC_Acf1_DNA_bd"/>
    <property type="match status" value="1"/>
</dbReference>
<evidence type="ECO:0000256" key="4">
    <source>
        <dbReference type="SAM" id="MobiDB-lite"/>
    </source>
</evidence>
<dbReference type="Pfam" id="PF02791">
    <property type="entry name" value="DDT"/>
    <property type="match status" value="1"/>
</dbReference>
<evidence type="ECO:0000259" key="6">
    <source>
        <dbReference type="PROSITE" id="PS51136"/>
    </source>
</evidence>
<dbReference type="PROSITE" id="PS51136">
    <property type="entry name" value="WAC"/>
    <property type="match status" value="1"/>
</dbReference>
<dbReference type="InterPro" id="IPR013136">
    <property type="entry name" value="WSTF_Acf1_Cbp146"/>
</dbReference>
<dbReference type="GO" id="GO:0000781">
    <property type="term" value="C:chromosome, telomeric region"/>
    <property type="evidence" value="ECO:0007669"/>
    <property type="project" value="GOC"/>
</dbReference>
<feature type="region of interest" description="Disordered" evidence="4">
    <location>
        <begin position="598"/>
        <end position="705"/>
    </location>
</feature>
<dbReference type="PANTHER" id="PTHR32075:SF6">
    <property type="entry name" value="ISWI CHROMATIN-REMODELING COMPLEX SUBUNIT YPL216W-RELATED"/>
    <property type="match status" value="1"/>
</dbReference>
<feature type="domain" description="DDT" evidence="5">
    <location>
        <begin position="342"/>
        <end position="405"/>
    </location>
</feature>
<feature type="compositionally biased region" description="Basic and acidic residues" evidence="4">
    <location>
        <begin position="663"/>
        <end position="690"/>
    </location>
</feature>
<reference evidence="7" key="1">
    <citation type="journal article" date="2020" name="Fungal Divers.">
        <title>Resolving the Mortierellaceae phylogeny through synthesis of multi-gene phylogenetics and phylogenomics.</title>
        <authorList>
            <person name="Vandepol N."/>
            <person name="Liber J."/>
            <person name="Desiro A."/>
            <person name="Na H."/>
            <person name="Kennedy M."/>
            <person name="Barry K."/>
            <person name="Grigoriev I.V."/>
            <person name="Miller A.N."/>
            <person name="O'Donnell K."/>
            <person name="Stajich J.E."/>
            <person name="Bonito G."/>
        </authorList>
    </citation>
    <scope>NUCLEOTIDE SEQUENCE</scope>
    <source>
        <strain evidence="7">REB-010B</strain>
    </source>
</reference>
<dbReference type="Proteomes" id="UP000738325">
    <property type="component" value="Unassembled WGS sequence"/>
</dbReference>
<proteinExistence type="predicted"/>
<feature type="domain" description="WAC" evidence="6">
    <location>
        <begin position="24"/>
        <end position="130"/>
    </location>
</feature>
<dbReference type="EMBL" id="JAAAIP010000201">
    <property type="protein sequence ID" value="KAG0322830.1"/>
    <property type="molecule type" value="Genomic_DNA"/>
</dbReference>
<feature type="compositionally biased region" description="Basic and acidic residues" evidence="4">
    <location>
        <begin position="598"/>
        <end position="614"/>
    </location>
</feature>
<evidence type="ECO:0000313" key="8">
    <source>
        <dbReference type="Proteomes" id="UP000738325"/>
    </source>
</evidence>
<dbReference type="GO" id="GO:0000785">
    <property type="term" value="C:chromatin"/>
    <property type="evidence" value="ECO:0007669"/>
    <property type="project" value="UniProtKB-ARBA"/>
</dbReference>
<gene>
    <name evidence="7" type="ORF">BGZ99_003142</name>
</gene>